<evidence type="ECO:0000256" key="8">
    <source>
        <dbReference type="SAM" id="MobiDB-lite"/>
    </source>
</evidence>
<dbReference type="AlphaFoldDB" id="A0A2H3EQ60"/>
<evidence type="ECO:0000256" key="4">
    <source>
        <dbReference type="ARBA" id="ARBA00022771"/>
    </source>
</evidence>
<dbReference type="SUPFAM" id="SSF57667">
    <property type="entry name" value="beta-beta-alpha zinc fingers"/>
    <property type="match status" value="1"/>
</dbReference>
<accession>A0A2H3EQ60</accession>
<feature type="compositionally biased region" description="Pro residues" evidence="8">
    <location>
        <begin position="1"/>
        <end position="15"/>
    </location>
</feature>
<organism evidence="10 11">
    <name type="scientific">Armillaria gallica</name>
    <name type="common">Bulbous honey fungus</name>
    <name type="synonym">Armillaria bulbosa</name>
    <dbReference type="NCBI Taxonomy" id="47427"/>
    <lineage>
        <taxon>Eukaryota</taxon>
        <taxon>Fungi</taxon>
        <taxon>Dikarya</taxon>
        <taxon>Basidiomycota</taxon>
        <taxon>Agaricomycotina</taxon>
        <taxon>Agaricomycetes</taxon>
        <taxon>Agaricomycetidae</taxon>
        <taxon>Agaricales</taxon>
        <taxon>Marasmiineae</taxon>
        <taxon>Physalacriaceae</taxon>
        <taxon>Armillaria</taxon>
    </lineage>
</organism>
<reference evidence="11" key="1">
    <citation type="journal article" date="2017" name="Nat. Ecol. Evol.">
        <title>Genome expansion and lineage-specific genetic innovations in the forest pathogenic fungi Armillaria.</title>
        <authorList>
            <person name="Sipos G."/>
            <person name="Prasanna A.N."/>
            <person name="Walter M.C."/>
            <person name="O'Connor E."/>
            <person name="Balint B."/>
            <person name="Krizsan K."/>
            <person name="Kiss B."/>
            <person name="Hess J."/>
            <person name="Varga T."/>
            <person name="Slot J."/>
            <person name="Riley R."/>
            <person name="Boka B."/>
            <person name="Rigling D."/>
            <person name="Barry K."/>
            <person name="Lee J."/>
            <person name="Mihaltcheva S."/>
            <person name="LaButti K."/>
            <person name="Lipzen A."/>
            <person name="Waldron R."/>
            <person name="Moloney N.M."/>
            <person name="Sperisen C."/>
            <person name="Kredics L."/>
            <person name="Vagvoelgyi C."/>
            <person name="Patrignani A."/>
            <person name="Fitzpatrick D."/>
            <person name="Nagy I."/>
            <person name="Doyle S."/>
            <person name="Anderson J.B."/>
            <person name="Grigoriev I.V."/>
            <person name="Gueldener U."/>
            <person name="Muensterkoetter M."/>
            <person name="Nagy L.G."/>
        </authorList>
    </citation>
    <scope>NUCLEOTIDE SEQUENCE [LARGE SCALE GENOMIC DNA]</scope>
    <source>
        <strain evidence="11">Ar21-2</strain>
    </source>
</reference>
<keyword evidence="2" id="KW-0479">Metal-binding</keyword>
<sequence>MPPPRLINFAPPPRFQPKCSRTCQESEGSRRYHPYHRSQFWSLGSMPAESERLEECHPAANPRLSRRCWDPSLPTIQPSLSGSESPTLVGTDDETEVDQHFDKRAKVIDPPLKIKAPRERKHVCQICQKKFLRPCALTVHIRTHTGDKRRSSVLIEHSTSSPFFF</sequence>
<protein>
    <recommendedName>
        <fullName evidence="9">C2H2-type domain-containing protein</fullName>
    </recommendedName>
</protein>
<dbReference type="InterPro" id="IPR013087">
    <property type="entry name" value="Znf_C2H2_type"/>
</dbReference>
<evidence type="ECO:0000313" key="11">
    <source>
        <dbReference type="Proteomes" id="UP000217790"/>
    </source>
</evidence>
<evidence type="ECO:0000256" key="3">
    <source>
        <dbReference type="ARBA" id="ARBA00022737"/>
    </source>
</evidence>
<evidence type="ECO:0000256" key="5">
    <source>
        <dbReference type="ARBA" id="ARBA00022833"/>
    </source>
</evidence>
<feature type="region of interest" description="Disordered" evidence="8">
    <location>
        <begin position="1"/>
        <end position="28"/>
    </location>
</feature>
<feature type="domain" description="C2H2-type" evidence="9">
    <location>
        <begin position="122"/>
        <end position="149"/>
    </location>
</feature>
<keyword evidence="11" id="KW-1185">Reference proteome</keyword>
<evidence type="ECO:0000256" key="7">
    <source>
        <dbReference type="PROSITE-ProRule" id="PRU00042"/>
    </source>
</evidence>
<dbReference type="OrthoDB" id="8117402at2759"/>
<dbReference type="InterPro" id="IPR036236">
    <property type="entry name" value="Znf_C2H2_sf"/>
</dbReference>
<keyword evidence="3" id="KW-0677">Repeat</keyword>
<dbReference type="PROSITE" id="PS50157">
    <property type="entry name" value="ZINC_FINGER_C2H2_2"/>
    <property type="match status" value="1"/>
</dbReference>
<comment type="subcellular location">
    <subcellularLocation>
        <location evidence="1">Nucleus</location>
    </subcellularLocation>
</comment>
<dbReference type="PROSITE" id="PS00028">
    <property type="entry name" value="ZINC_FINGER_C2H2_1"/>
    <property type="match status" value="1"/>
</dbReference>
<dbReference type="FunFam" id="3.30.160.60:FF:000145">
    <property type="entry name" value="Zinc finger protein 574"/>
    <property type="match status" value="1"/>
</dbReference>
<gene>
    <name evidence="10" type="ORF">ARMGADRAFT_407253</name>
</gene>
<evidence type="ECO:0000256" key="6">
    <source>
        <dbReference type="ARBA" id="ARBA00023242"/>
    </source>
</evidence>
<proteinExistence type="predicted"/>
<name>A0A2H3EQ60_ARMGA</name>
<keyword evidence="5" id="KW-0862">Zinc</keyword>
<evidence type="ECO:0000256" key="2">
    <source>
        <dbReference type="ARBA" id="ARBA00022723"/>
    </source>
</evidence>
<keyword evidence="4 7" id="KW-0863">Zinc-finger</keyword>
<dbReference type="InParanoid" id="A0A2H3EQ60"/>
<dbReference type="GO" id="GO:0008270">
    <property type="term" value="F:zinc ion binding"/>
    <property type="evidence" value="ECO:0007669"/>
    <property type="project" value="UniProtKB-KW"/>
</dbReference>
<keyword evidence="6" id="KW-0539">Nucleus</keyword>
<dbReference type="Gene3D" id="3.30.160.60">
    <property type="entry name" value="Classic Zinc Finger"/>
    <property type="match status" value="1"/>
</dbReference>
<dbReference type="GO" id="GO:0005634">
    <property type="term" value="C:nucleus"/>
    <property type="evidence" value="ECO:0007669"/>
    <property type="project" value="UniProtKB-SubCell"/>
</dbReference>
<evidence type="ECO:0000259" key="9">
    <source>
        <dbReference type="PROSITE" id="PS50157"/>
    </source>
</evidence>
<dbReference type="EMBL" id="KZ293646">
    <property type="protein sequence ID" value="PBL01037.1"/>
    <property type="molecule type" value="Genomic_DNA"/>
</dbReference>
<dbReference type="Proteomes" id="UP000217790">
    <property type="component" value="Unassembled WGS sequence"/>
</dbReference>
<evidence type="ECO:0000256" key="1">
    <source>
        <dbReference type="ARBA" id="ARBA00004123"/>
    </source>
</evidence>
<evidence type="ECO:0000313" key="10">
    <source>
        <dbReference type="EMBL" id="PBL01037.1"/>
    </source>
</evidence>